<reference evidence="3 4" key="1">
    <citation type="journal article" date="2016" name="Mol. Biol. Evol.">
        <title>Comparative Genomics of Early-Diverging Mushroom-Forming Fungi Provides Insights into the Origins of Lignocellulose Decay Capabilities.</title>
        <authorList>
            <person name="Nagy L.G."/>
            <person name="Riley R."/>
            <person name="Tritt A."/>
            <person name="Adam C."/>
            <person name="Daum C."/>
            <person name="Floudas D."/>
            <person name="Sun H."/>
            <person name="Yadav J.S."/>
            <person name="Pangilinan J."/>
            <person name="Larsson K.H."/>
            <person name="Matsuura K."/>
            <person name="Barry K."/>
            <person name="Labutti K."/>
            <person name="Kuo R."/>
            <person name="Ohm R.A."/>
            <person name="Bhattacharya S.S."/>
            <person name="Shirouzu T."/>
            <person name="Yoshinaga Y."/>
            <person name="Martin F.M."/>
            <person name="Grigoriev I.V."/>
            <person name="Hibbett D.S."/>
        </authorList>
    </citation>
    <scope>NUCLEOTIDE SEQUENCE [LARGE SCALE GENOMIC DNA]</scope>
    <source>
        <strain evidence="3 4">L-15889</strain>
    </source>
</reference>
<dbReference type="InterPro" id="IPR036779">
    <property type="entry name" value="LysM_dom_sf"/>
</dbReference>
<feature type="region of interest" description="Disordered" evidence="1">
    <location>
        <begin position="112"/>
        <end position="143"/>
    </location>
</feature>
<dbReference type="Proteomes" id="UP000076727">
    <property type="component" value="Unassembled WGS sequence"/>
</dbReference>
<dbReference type="Pfam" id="PF01476">
    <property type="entry name" value="LysM"/>
    <property type="match status" value="1"/>
</dbReference>
<dbReference type="PROSITE" id="PS51782">
    <property type="entry name" value="LYSM"/>
    <property type="match status" value="1"/>
</dbReference>
<proteinExistence type="predicted"/>
<feature type="compositionally biased region" description="Low complexity" evidence="1">
    <location>
        <begin position="298"/>
        <end position="318"/>
    </location>
</feature>
<evidence type="ECO:0000256" key="1">
    <source>
        <dbReference type="SAM" id="MobiDB-lite"/>
    </source>
</evidence>
<dbReference type="EMBL" id="KV429044">
    <property type="protein sequence ID" value="KZT71717.1"/>
    <property type="molecule type" value="Genomic_DNA"/>
</dbReference>
<name>A0A165SA33_9APHY</name>
<feature type="region of interest" description="Disordered" evidence="1">
    <location>
        <begin position="378"/>
        <end position="408"/>
    </location>
</feature>
<dbReference type="Gene3D" id="3.10.350.10">
    <property type="entry name" value="LysM domain"/>
    <property type="match status" value="1"/>
</dbReference>
<evidence type="ECO:0000259" key="2">
    <source>
        <dbReference type="PROSITE" id="PS51782"/>
    </source>
</evidence>
<feature type="compositionally biased region" description="Polar residues" evidence="1">
    <location>
        <begin position="220"/>
        <end position="231"/>
    </location>
</feature>
<feature type="region of interest" description="Disordered" evidence="1">
    <location>
        <begin position="284"/>
        <end position="322"/>
    </location>
</feature>
<dbReference type="CDD" id="cd00118">
    <property type="entry name" value="LysM"/>
    <property type="match status" value="1"/>
</dbReference>
<feature type="compositionally biased region" description="Low complexity" evidence="1">
    <location>
        <begin position="81"/>
        <end position="97"/>
    </location>
</feature>
<evidence type="ECO:0000313" key="3">
    <source>
        <dbReference type="EMBL" id="KZT71717.1"/>
    </source>
</evidence>
<dbReference type="SMART" id="SM00257">
    <property type="entry name" value="LysM"/>
    <property type="match status" value="1"/>
</dbReference>
<feature type="domain" description="LysM" evidence="2">
    <location>
        <begin position="153"/>
        <end position="197"/>
    </location>
</feature>
<accession>A0A165SA33</accession>
<feature type="compositionally biased region" description="Basic residues" evidence="1">
    <location>
        <begin position="486"/>
        <end position="495"/>
    </location>
</feature>
<dbReference type="STRING" id="1314783.A0A165SA33"/>
<feature type="region of interest" description="Disordered" evidence="1">
    <location>
        <begin position="444"/>
        <end position="495"/>
    </location>
</feature>
<dbReference type="PANTHER" id="PTHR20932">
    <property type="entry name" value="LYSM AND PUTATIVE PEPTIDOGLYCAN-BINDING DOMAIN-CONTAINING PROTEIN"/>
    <property type="match status" value="1"/>
</dbReference>
<dbReference type="OrthoDB" id="2107166at2759"/>
<evidence type="ECO:0000313" key="4">
    <source>
        <dbReference type="Proteomes" id="UP000076727"/>
    </source>
</evidence>
<gene>
    <name evidence="3" type="ORF">DAEQUDRAFT_763561</name>
</gene>
<dbReference type="SUPFAM" id="SSF54106">
    <property type="entry name" value="LysM domain"/>
    <property type="match status" value="1"/>
</dbReference>
<dbReference type="InterPro" id="IPR018392">
    <property type="entry name" value="LysM"/>
</dbReference>
<dbReference type="InterPro" id="IPR045030">
    <property type="entry name" value="LYSM1-4"/>
</dbReference>
<sequence length="495" mass="53160">MSSAVAKPMPLENGSHNELADVVNPWAARSEVSFSSAVKVKEPRPGVRRRGSDGTARRSRNDHEPNHVGHSRARTMDDDVASPASSHPLASPSSSRSLRGFVTGLLSAHDTRPHMKRVLSDAEAPSRSGNGRTDASCDNAGESVPKEGERVVIMHEVMSNDSLNAVALKYGVSLTDLRRWNQLWPSDPIHLRKALYIPLDKARHAKHFQTTFMDSDESAKTLNSHSSTSHDNVGGASDNAPNEDDQREPLTVVRVPASQMSFFPPPSTPLSSRSVPETVNSQTIFHHTGPHSSRPTLPSSFMESPASFPASSSPSSAPVTSLGFSHVSRTQNRSLGALFTSARNTLVERLSLDSTSATTSTQSDDQDWGHELEDVSGVSPGVGRPIGGHLHPRSESYARTRGARGGGGLAATEDALELDPLFGISSDGGRMRRKSEDFVVQSTVPVGGAEPQRSATRYDSPVRARTSPTVRTAQLEPSPVMQLPPIRRKTKPPGG</sequence>
<feature type="compositionally biased region" description="Polar residues" evidence="1">
    <location>
        <begin position="284"/>
        <end position="297"/>
    </location>
</feature>
<feature type="compositionally biased region" description="Basic and acidic residues" evidence="1">
    <location>
        <begin position="39"/>
        <end position="67"/>
    </location>
</feature>
<dbReference type="PANTHER" id="PTHR20932:SF8">
    <property type="entry name" value="LD22649P"/>
    <property type="match status" value="1"/>
</dbReference>
<protein>
    <submittedName>
        <fullName evidence="3">Carbohydrate-binding module family 50 protein</fullName>
    </submittedName>
</protein>
<feature type="region of interest" description="Disordered" evidence="1">
    <location>
        <begin position="33"/>
        <end position="97"/>
    </location>
</feature>
<dbReference type="AlphaFoldDB" id="A0A165SA33"/>
<feature type="region of interest" description="Disordered" evidence="1">
    <location>
        <begin position="219"/>
        <end position="247"/>
    </location>
</feature>
<organism evidence="3 4">
    <name type="scientific">Daedalea quercina L-15889</name>
    <dbReference type="NCBI Taxonomy" id="1314783"/>
    <lineage>
        <taxon>Eukaryota</taxon>
        <taxon>Fungi</taxon>
        <taxon>Dikarya</taxon>
        <taxon>Basidiomycota</taxon>
        <taxon>Agaricomycotina</taxon>
        <taxon>Agaricomycetes</taxon>
        <taxon>Polyporales</taxon>
        <taxon>Fomitopsis</taxon>
    </lineage>
</organism>
<keyword evidence="4" id="KW-1185">Reference proteome</keyword>